<accession>A0A9W6YZW0</accession>
<dbReference type="OrthoDB" id="10265193at2759"/>
<sequence length="310" mass="33825">MVNFRGTMNSILFQILTVCLVSQNLVQAHTIPDVANTNQENLIESLSLPELVHLKTIDELNSNWEIKGSTIFDEGRLILTPKPEISSNTKPVLQYGSIWSKQQPPQLNSFSLDSSFRSLGSYGQTGAGISFWIADPTSFDSTDKGNSGGPKKFKGLQLAFDANDRKLGPMVKVFLNDGTKEINSIEDSIGAYGWEYQSSNVPTTLKVGYEKGLLKVTLDNILAFETDKIDLSSLIGGGSTFVVGVTTVAPKDVIKTEQFELLIFNSYDTVIDDLKAESKQTLVAKHSAPMKISSRGPTLLTPLTTPASKK</sequence>
<evidence type="ECO:0000256" key="3">
    <source>
        <dbReference type="ARBA" id="ARBA00022729"/>
    </source>
</evidence>
<keyword evidence="2" id="KW-0812">Transmembrane</keyword>
<dbReference type="InterPro" id="IPR005052">
    <property type="entry name" value="Lectin_leg"/>
</dbReference>
<evidence type="ECO:0000256" key="6">
    <source>
        <dbReference type="SAM" id="SignalP"/>
    </source>
</evidence>
<reference evidence="8" key="1">
    <citation type="submission" date="2023-04" db="EMBL/GenBank/DDBJ databases">
        <title>Ambrosiozyma monospora NBRC 1965.</title>
        <authorList>
            <person name="Ichikawa N."/>
            <person name="Sato H."/>
            <person name="Tonouchi N."/>
        </authorList>
    </citation>
    <scope>NUCLEOTIDE SEQUENCE</scope>
    <source>
        <strain evidence="8">NBRC 1965</strain>
    </source>
</reference>
<dbReference type="GO" id="GO:0030134">
    <property type="term" value="C:COPII-coated ER to Golgi transport vesicle"/>
    <property type="evidence" value="ECO:0007669"/>
    <property type="project" value="TreeGrafter"/>
</dbReference>
<dbReference type="InterPro" id="IPR013320">
    <property type="entry name" value="ConA-like_dom_sf"/>
</dbReference>
<dbReference type="EMBL" id="BSXU01005348">
    <property type="protein sequence ID" value="GMG52767.1"/>
    <property type="molecule type" value="Genomic_DNA"/>
</dbReference>
<dbReference type="AlphaFoldDB" id="A0A9W6YZW0"/>
<dbReference type="Proteomes" id="UP001165063">
    <property type="component" value="Unassembled WGS sequence"/>
</dbReference>
<feature type="signal peptide" evidence="6">
    <location>
        <begin position="1"/>
        <end position="28"/>
    </location>
</feature>
<dbReference type="PANTHER" id="PTHR12223">
    <property type="entry name" value="VESICULAR MANNOSE-BINDING LECTIN"/>
    <property type="match status" value="1"/>
</dbReference>
<comment type="caution">
    <text evidence="8">The sequence shown here is derived from an EMBL/GenBank/DDBJ whole genome shotgun (WGS) entry which is preliminary data.</text>
</comment>
<dbReference type="GO" id="GO:0000139">
    <property type="term" value="C:Golgi membrane"/>
    <property type="evidence" value="ECO:0007669"/>
    <property type="project" value="TreeGrafter"/>
</dbReference>
<dbReference type="PANTHER" id="PTHR12223:SF28">
    <property type="entry name" value="LECTIN, MANNOSE BINDING 1 LIKE"/>
    <property type="match status" value="1"/>
</dbReference>
<dbReference type="GO" id="GO:0005789">
    <property type="term" value="C:endoplasmic reticulum membrane"/>
    <property type="evidence" value="ECO:0007669"/>
    <property type="project" value="TreeGrafter"/>
</dbReference>
<evidence type="ECO:0000256" key="1">
    <source>
        <dbReference type="ARBA" id="ARBA00004479"/>
    </source>
</evidence>
<evidence type="ECO:0000256" key="2">
    <source>
        <dbReference type="ARBA" id="ARBA00022692"/>
    </source>
</evidence>
<dbReference type="GO" id="GO:0005793">
    <property type="term" value="C:endoplasmic reticulum-Golgi intermediate compartment"/>
    <property type="evidence" value="ECO:0007669"/>
    <property type="project" value="TreeGrafter"/>
</dbReference>
<organism evidence="8 9">
    <name type="scientific">Ambrosiozyma monospora</name>
    <name type="common">Yeast</name>
    <name type="synonym">Endomycopsis monosporus</name>
    <dbReference type="NCBI Taxonomy" id="43982"/>
    <lineage>
        <taxon>Eukaryota</taxon>
        <taxon>Fungi</taxon>
        <taxon>Dikarya</taxon>
        <taxon>Ascomycota</taxon>
        <taxon>Saccharomycotina</taxon>
        <taxon>Pichiomycetes</taxon>
        <taxon>Pichiales</taxon>
        <taxon>Pichiaceae</taxon>
        <taxon>Ambrosiozyma</taxon>
    </lineage>
</organism>
<dbReference type="PROSITE" id="PS51328">
    <property type="entry name" value="L_LECTIN_LIKE"/>
    <property type="match status" value="1"/>
</dbReference>
<evidence type="ECO:0000313" key="9">
    <source>
        <dbReference type="Proteomes" id="UP001165063"/>
    </source>
</evidence>
<gene>
    <name evidence="8" type="ORF">Amon01_000735500</name>
</gene>
<dbReference type="Gene3D" id="2.60.120.200">
    <property type="match status" value="1"/>
</dbReference>
<feature type="domain" description="L-type lectin-like" evidence="7">
    <location>
        <begin position="38"/>
        <end position="269"/>
    </location>
</feature>
<keyword evidence="5" id="KW-0472">Membrane</keyword>
<keyword evidence="3 6" id="KW-0732">Signal</keyword>
<dbReference type="SUPFAM" id="SSF49899">
    <property type="entry name" value="Concanavalin A-like lectins/glucanases"/>
    <property type="match status" value="1"/>
</dbReference>
<dbReference type="GO" id="GO:0005537">
    <property type="term" value="F:D-mannose binding"/>
    <property type="evidence" value="ECO:0007669"/>
    <property type="project" value="TreeGrafter"/>
</dbReference>
<comment type="subcellular location">
    <subcellularLocation>
        <location evidence="1">Membrane</location>
        <topology evidence="1">Single-pass type I membrane protein</topology>
    </subcellularLocation>
</comment>
<evidence type="ECO:0000256" key="5">
    <source>
        <dbReference type="ARBA" id="ARBA00023136"/>
    </source>
</evidence>
<evidence type="ECO:0000259" key="7">
    <source>
        <dbReference type="PROSITE" id="PS51328"/>
    </source>
</evidence>
<protein>
    <submittedName>
        <fullName evidence="8">Unnamed protein product</fullName>
    </submittedName>
</protein>
<evidence type="ECO:0000313" key="8">
    <source>
        <dbReference type="EMBL" id="GMG52767.1"/>
    </source>
</evidence>
<keyword evidence="4" id="KW-1133">Transmembrane helix</keyword>
<dbReference type="GO" id="GO:0006888">
    <property type="term" value="P:endoplasmic reticulum to Golgi vesicle-mediated transport"/>
    <property type="evidence" value="ECO:0007669"/>
    <property type="project" value="TreeGrafter"/>
</dbReference>
<proteinExistence type="predicted"/>
<keyword evidence="9" id="KW-1185">Reference proteome</keyword>
<dbReference type="InterPro" id="IPR051136">
    <property type="entry name" value="Intracellular_Lectin-GPT"/>
</dbReference>
<evidence type="ECO:0000256" key="4">
    <source>
        <dbReference type="ARBA" id="ARBA00022989"/>
    </source>
</evidence>
<name>A0A9W6YZW0_AMBMO</name>
<dbReference type="Pfam" id="PF03388">
    <property type="entry name" value="Lectin_leg-like"/>
    <property type="match status" value="1"/>
</dbReference>
<feature type="chain" id="PRO_5040813015" evidence="6">
    <location>
        <begin position="29"/>
        <end position="310"/>
    </location>
</feature>